<proteinExistence type="predicted"/>
<dbReference type="SUPFAM" id="SSF52058">
    <property type="entry name" value="L domain-like"/>
    <property type="match status" value="1"/>
</dbReference>
<keyword evidence="2" id="KW-1185">Reference proteome</keyword>
<dbReference type="RefSeq" id="WP_117456678.1">
    <property type="nucleotide sequence ID" value="NZ_JACRTP010000001.1"/>
</dbReference>
<organism evidence="1 2">
    <name type="scientific">Blautia stercoris</name>
    <dbReference type="NCBI Taxonomy" id="871664"/>
    <lineage>
        <taxon>Bacteria</taxon>
        <taxon>Bacillati</taxon>
        <taxon>Bacillota</taxon>
        <taxon>Clostridia</taxon>
        <taxon>Lachnospirales</taxon>
        <taxon>Lachnospiraceae</taxon>
        <taxon>Blautia</taxon>
    </lineage>
</organism>
<evidence type="ECO:0000313" key="2">
    <source>
        <dbReference type="Proteomes" id="UP000661649"/>
    </source>
</evidence>
<protein>
    <submittedName>
        <fullName evidence="1">Leucine-rich repeat protein</fullName>
    </submittedName>
</protein>
<accession>A0ABR7P7K0</accession>
<reference evidence="1 2" key="1">
    <citation type="submission" date="2020-08" db="EMBL/GenBank/DDBJ databases">
        <title>Genome public.</title>
        <authorList>
            <person name="Liu C."/>
            <person name="Sun Q."/>
        </authorList>
    </citation>
    <scope>NUCLEOTIDE SEQUENCE [LARGE SCALE GENOMIC DNA]</scope>
    <source>
        <strain evidence="1 2">3_YM_SP_D4_24.mj</strain>
    </source>
</reference>
<comment type="caution">
    <text evidence="1">The sequence shown here is derived from an EMBL/GenBank/DDBJ whole genome shotgun (WGS) entry which is preliminary data.</text>
</comment>
<evidence type="ECO:0000313" key="1">
    <source>
        <dbReference type="EMBL" id="MBC8627357.1"/>
    </source>
</evidence>
<dbReference type="EMBL" id="JACRTP010000001">
    <property type="protein sequence ID" value="MBC8627357.1"/>
    <property type="molecule type" value="Genomic_DNA"/>
</dbReference>
<dbReference type="Gene3D" id="3.80.10.10">
    <property type="entry name" value="Ribonuclease Inhibitor"/>
    <property type="match status" value="1"/>
</dbReference>
<gene>
    <name evidence="1" type="ORF">H8712_01730</name>
</gene>
<dbReference type="InterPro" id="IPR032675">
    <property type="entry name" value="LRR_dom_sf"/>
</dbReference>
<dbReference type="Proteomes" id="UP000661649">
    <property type="component" value="Unassembled WGS sequence"/>
</dbReference>
<dbReference type="Pfam" id="PF13306">
    <property type="entry name" value="LRR_5"/>
    <property type="match status" value="1"/>
</dbReference>
<sequence>MENYAFSPWKEGRTQEEKQYLLQAEELEIEDGVEAIGNYTFYGCRNLKSLKFTDSLKQIGGGSFTGCSALRKLYVKMNKNMPSCIKDVVAETFHEVYVTIEFRETGEFAKLIFPEYYEEGVENTPARILETHFHGCGYRYRQCFTDKKVDYHQYDSLFKVAKVYEKQDILIPMALGRLMHPYELAEEHEADYRQYITEKLEETGIYYLKRENWHEGLAYLIRKGVSKSEEAEQLITLASKAEHTEAVSFLMEEKKKRFGRVKKTFEF</sequence>
<dbReference type="InterPro" id="IPR026906">
    <property type="entry name" value="LRR_5"/>
</dbReference>
<name>A0ABR7P7K0_9FIRM</name>